<proteinExistence type="predicted"/>
<protein>
    <submittedName>
        <fullName evidence="2">Uncharacterized protein</fullName>
    </submittedName>
</protein>
<sequence>MRQMTKQQVPFNQLTPEIEANLDERGDWRVVPENQKPGYTESPATPLSETGENQISPPWLSRKMLCLTPFVAPWQESEPPPERKD</sequence>
<accession>A0A4R2N7S6</accession>
<gene>
    <name evidence="2" type="ORF">EV674_11577</name>
</gene>
<name>A0A4R2N7S6_9BURK</name>
<feature type="region of interest" description="Disordered" evidence="1">
    <location>
        <begin position="1"/>
        <end position="56"/>
    </location>
</feature>
<evidence type="ECO:0000256" key="1">
    <source>
        <dbReference type="SAM" id="MobiDB-lite"/>
    </source>
</evidence>
<reference evidence="2 3" key="1">
    <citation type="submission" date="2019-03" db="EMBL/GenBank/DDBJ databases">
        <title>Genomic Encyclopedia of Type Strains, Phase IV (KMG-IV): sequencing the most valuable type-strain genomes for metagenomic binning, comparative biology and taxonomic classification.</title>
        <authorList>
            <person name="Goeker M."/>
        </authorList>
    </citation>
    <scope>NUCLEOTIDE SEQUENCE [LARGE SCALE GENOMIC DNA]</scope>
    <source>
        <strain evidence="2 3">DSM 1837</strain>
    </source>
</reference>
<dbReference type="EMBL" id="SLXH01000015">
    <property type="protein sequence ID" value="TCP16938.1"/>
    <property type="molecule type" value="Genomic_DNA"/>
</dbReference>
<feature type="compositionally biased region" description="Polar residues" evidence="1">
    <location>
        <begin position="42"/>
        <end position="56"/>
    </location>
</feature>
<dbReference type="AlphaFoldDB" id="A0A4R2N7S6"/>
<organism evidence="2 3">
    <name type="scientific">Simplicispira metamorpha</name>
    <dbReference type="NCBI Taxonomy" id="80881"/>
    <lineage>
        <taxon>Bacteria</taxon>
        <taxon>Pseudomonadati</taxon>
        <taxon>Pseudomonadota</taxon>
        <taxon>Betaproteobacteria</taxon>
        <taxon>Burkholderiales</taxon>
        <taxon>Comamonadaceae</taxon>
        <taxon>Simplicispira</taxon>
    </lineage>
</organism>
<keyword evidence="3" id="KW-1185">Reference proteome</keyword>
<dbReference type="Proteomes" id="UP000295182">
    <property type="component" value="Unassembled WGS sequence"/>
</dbReference>
<comment type="caution">
    <text evidence="2">The sequence shown here is derived from an EMBL/GenBank/DDBJ whole genome shotgun (WGS) entry which is preliminary data.</text>
</comment>
<feature type="compositionally biased region" description="Polar residues" evidence="1">
    <location>
        <begin position="1"/>
        <end position="15"/>
    </location>
</feature>
<evidence type="ECO:0000313" key="3">
    <source>
        <dbReference type="Proteomes" id="UP000295182"/>
    </source>
</evidence>
<evidence type="ECO:0000313" key="2">
    <source>
        <dbReference type="EMBL" id="TCP16938.1"/>
    </source>
</evidence>